<evidence type="ECO:0000313" key="2">
    <source>
        <dbReference type="Proteomes" id="UP000012160"/>
    </source>
</evidence>
<evidence type="ECO:0000313" key="1">
    <source>
        <dbReference type="EMBL" id="EMO43778.1"/>
    </source>
</evidence>
<sequence length="251" mass="29116">MVVQYMLIKTSRHTSEDLELWDALEQSDLLYYNTHNMAYREQRAIEEIVKFGSIDKFYVGVSWGKDSIVTLHLSLRSGLSFKTISAKGTYVTKGINALYLDDVRNVFLETYNLDYEEIAYPEYPPKSKQKSLQLFGKKYTSRHILGVRSEESGIRKRSRNIHGISTNNVCRPIIDWPTAMVFAYCVHYGLPLHPNYGFLGGGRWDRNQIRVGGSILGEDGQSFGRLEWEREYYSDVIKQFEKRAMLNLSQR</sequence>
<comment type="caution">
    <text evidence="1">The sequence shown here is derived from an EMBL/GenBank/DDBJ whole genome shotgun (WGS) entry which is preliminary data.</text>
</comment>
<dbReference type="EMBL" id="AHOQ02000048">
    <property type="protein sequence ID" value="EMO43778.1"/>
    <property type="molecule type" value="Genomic_DNA"/>
</dbReference>
<dbReference type="SUPFAM" id="SSF52402">
    <property type="entry name" value="Adenine nucleotide alpha hydrolases-like"/>
    <property type="match status" value="1"/>
</dbReference>
<dbReference type="Proteomes" id="UP000012160">
    <property type="component" value="Unassembled WGS sequence"/>
</dbReference>
<proteinExistence type="predicted"/>
<organism evidence="1 2">
    <name type="scientific">Leptospira santarosai str. ZUN179</name>
    <dbReference type="NCBI Taxonomy" id="1049985"/>
    <lineage>
        <taxon>Bacteria</taxon>
        <taxon>Pseudomonadati</taxon>
        <taxon>Spirochaetota</taxon>
        <taxon>Spirochaetia</taxon>
        <taxon>Leptospirales</taxon>
        <taxon>Leptospiraceae</taxon>
        <taxon>Leptospira</taxon>
    </lineage>
</organism>
<name>M6V2L3_9LEPT</name>
<protein>
    <recommendedName>
        <fullName evidence="3">Phosphoadenosine phosphosulfate reductase family protein</fullName>
    </recommendedName>
</protein>
<reference evidence="1 2" key="1">
    <citation type="submission" date="2013-01" db="EMBL/GenBank/DDBJ databases">
        <authorList>
            <person name="Harkins D.M."/>
            <person name="Durkin A.S."/>
            <person name="Brinkac L.M."/>
            <person name="Haft D.H."/>
            <person name="Selengut J.D."/>
            <person name="Sanka R."/>
            <person name="DePew J."/>
            <person name="Purushe J."/>
            <person name="Matthias M.A."/>
            <person name="Vinetz J.M."/>
            <person name="Sutton G.G."/>
            <person name="Nierman W.C."/>
            <person name="Fouts D.E."/>
        </authorList>
    </citation>
    <scope>NUCLEOTIDE SEQUENCE [LARGE SCALE GENOMIC DNA]</scope>
    <source>
        <strain evidence="1 2">ZUN179</strain>
    </source>
</reference>
<evidence type="ECO:0008006" key="3">
    <source>
        <dbReference type="Google" id="ProtNLM"/>
    </source>
</evidence>
<dbReference type="InterPro" id="IPR014729">
    <property type="entry name" value="Rossmann-like_a/b/a_fold"/>
</dbReference>
<dbReference type="AlphaFoldDB" id="M6V2L3"/>
<dbReference type="Gene3D" id="3.40.50.620">
    <property type="entry name" value="HUPs"/>
    <property type="match status" value="1"/>
</dbReference>
<gene>
    <name evidence="1" type="ORF">LEP1GSC187_0507</name>
</gene>
<accession>M6V2L3</accession>